<evidence type="ECO:0000313" key="2">
    <source>
        <dbReference type="EMBL" id="KAK2027475.1"/>
    </source>
</evidence>
<dbReference type="AlphaFoldDB" id="A0AAD9HEM0"/>
<reference evidence="2" key="1">
    <citation type="submission" date="2021-06" db="EMBL/GenBank/DDBJ databases">
        <title>Comparative genomics, transcriptomics and evolutionary studies reveal genomic signatures of adaptation to plant cell wall in hemibiotrophic fungi.</title>
        <authorList>
            <consortium name="DOE Joint Genome Institute"/>
            <person name="Baroncelli R."/>
            <person name="Diaz J.F."/>
            <person name="Benocci T."/>
            <person name="Peng M."/>
            <person name="Battaglia E."/>
            <person name="Haridas S."/>
            <person name="Andreopoulos W."/>
            <person name="Labutti K."/>
            <person name="Pangilinan J."/>
            <person name="Floch G.L."/>
            <person name="Makela M.R."/>
            <person name="Henrissat B."/>
            <person name="Grigoriev I.V."/>
            <person name="Crouch J.A."/>
            <person name="De Vries R.P."/>
            <person name="Sukno S.A."/>
            <person name="Thon M.R."/>
        </authorList>
    </citation>
    <scope>NUCLEOTIDE SEQUENCE</scope>
    <source>
        <strain evidence="2">MAFF235873</strain>
    </source>
</reference>
<sequence length="236" mass="25255">MSTLDFHLNSSTQQSRGRADHRVTRRRNDTSDRETALTALGQLSPSSSEPTTQGSSPGMPPSRVTTVSDDARMLDGPVPDVLGPPWPAHLPDPGFSGGDESGNIPQLNWMQGIEDAAIPHALDGGFDVASFLRDMPVHSTAESTFSRLSAELHLDGGVMGNALCRVSPNSDVDTTGYGSQLSPSEVETALSTRCPTEDIPLVRVGRGNRGENRVDVRRRPVHRFRPGGDTSFGELG</sequence>
<feature type="compositionally biased region" description="Polar residues" evidence="1">
    <location>
        <begin position="41"/>
        <end position="56"/>
    </location>
</feature>
<dbReference type="EMBL" id="MU842894">
    <property type="protein sequence ID" value="KAK2027475.1"/>
    <property type="molecule type" value="Genomic_DNA"/>
</dbReference>
<accession>A0AAD9HEM0</accession>
<gene>
    <name evidence="2" type="ORF">LX32DRAFT_694772</name>
</gene>
<evidence type="ECO:0000256" key="1">
    <source>
        <dbReference type="SAM" id="MobiDB-lite"/>
    </source>
</evidence>
<feature type="compositionally biased region" description="Basic and acidic residues" evidence="1">
    <location>
        <begin position="17"/>
        <end position="35"/>
    </location>
</feature>
<feature type="region of interest" description="Disordered" evidence="1">
    <location>
        <begin position="1"/>
        <end position="67"/>
    </location>
</feature>
<comment type="caution">
    <text evidence="2">The sequence shown here is derived from an EMBL/GenBank/DDBJ whole genome shotgun (WGS) entry which is preliminary data.</text>
</comment>
<protein>
    <submittedName>
        <fullName evidence="2">Uncharacterized protein</fullName>
    </submittedName>
</protein>
<organism evidence="2 3">
    <name type="scientific">Colletotrichum zoysiae</name>
    <dbReference type="NCBI Taxonomy" id="1216348"/>
    <lineage>
        <taxon>Eukaryota</taxon>
        <taxon>Fungi</taxon>
        <taxon>Dikarya</taxon>
        <taxon>Ascomycota</taxon>
        <taxon>Pezizomycotina</taxon>
        <taxon>Sordariomycetes</taxon>
        <taxon>Hypocreomycetidae</taxon>
        <taxon>Glomerellales</taxon>
        <taxon>Glomerellaceae</taxon>
        <taxon>Colletotrichum</taxon>
        <taxon>Colletotrichum graminicola species complex</taxon>
    </lineage>
</organism>
<keyword evidence="3" id="KW-1185">Reference proteome</keyword>
<name>A0AAD9HEM0_9PEZI</name>
<feature type="compositionally biased region" description="Polar residues" evidence="1">
    <location>
        <begin position="1"/>
        <end position="16"/>
    </location>
</feature>
<proteinExistence type="predicted"/>
<evidence type="ECO:0000313" key="3">
    <source>
        <dbReference type="Proteomes" id="UP001232148"/>
    </source>
</evidence>
<dbReference type="Proteomes" id="UP001232148">
    <property type="component" value="Unassembled WGS sequence"/>
</dbReference>